<evidence type="ECO:0008006" key="4">
    <source>
        <dbReference type="Google" id="ProtNLM"/>
    </source>
</evidence>
<dbReference type="RefSeq" id="XP_004358634.1">
    <property type="nucleotide sequence ID" value="XM_004358577.1"/>
</dbReference>
<sequence length="563" mass="60437">MCLKINDESATVLFIALMSGGVAMADSQSRALDIIKEYSGIDRYTYFTTGQKLTEYPPGLCGGTPLDNCDWAKYGEAVVLLSGVTLIIALVCLVFSVLFWMGRSFFFGGCNPTHGLMCPGPKLDPEVPGEGYTKCQVLVLKFLAIGFAIAAVPLFITAMTGNSASTKGVGDFGDTVLQKGNDTIASIEVISQNITATQASRVTGFNEYINDMINRLDDIVVHGKEVRDQGLEINEQSKKYSGYRNSVVLAGLIVGLVVCIVVAVAGLCNIPLLSCVGALSLVIVLPFMWIVFSAHYPINSLLSDVCLAYNTTGVSGLSNFTNPIVNEIFAGCENDTNIIPVFADLNELVYEMFDSVYNQTCGDRGYGAVCGQAIPVWTEPPNYNLPNDSFAIIVQCPNEPCNNETLPDYLDSPIVDFLVGCYIVADGAINTTITNPADCVLPDHLVTYNVTTVANVTVCNTTCANGLLRNVSDVVIDGYWALISFQGIYNESVIPLISCSNLMPFIEDIHGIVCVDEVNALTLLIAPTALFAILLIGVGVVGVLGQKRFNKKATQQHSGNEMA</sequence>
<feature type="transmembrane region" description="Helical" evidence="1">
    <location>
        <begin position="138"/>
        <end position="156"/>
    </location>
</feature>
<feature type="transmembrane region" description="Helical" evidence="1">
    <location>
        <begin position="520"/>
        <end position="544"/>
    </location>
</feature>
<dbReference type="EMBL" id="GL883010">
    <property type="protein sequence ID" value="EGG20784.1"/>
    <property type="molecule type" value="Genomic_DNA"/>
</dbReference>
<dbReference type="Proteomes" id="UP000007797">
    <property type="component" value="Unassembled WGS sequence"/>
</dbReference>
<dbReference type="PANTHER" id="PTHR31414:SF18">
    <property type="entry name" value="TRANSMEMBRANE PROTEIN-RELATED"/>
    <property type="match status" value="1"/>
</dbReference>
<protein>
    <recommendedName>
        <fullName evidence="4">Transmembrane protein</fullName>
    </recommendedName>
</protein>
<keyword evidence="1" id="KW-0472">Membrane</keyword>
<keyword evidence="1" id="KW-0812">Transmembrane</keyword>
<proteinExistence type="predicted"/>
<reference evidence="3" key="1">
    <citation type="journal article" date="2011" name="Genome Res.">
        <title>Phylogeny-wide analysis of social amoeba genomes highlights ancient origins for complex intercellular communication.</title>
        <authorList>
            <person name="Heidel A.J."/>
            <person name="Lawal H.M."/>
            <person name="Felder M."/>
            <person name="Schilde C."/>
            <person name="Helps N.R."/>
            <person name="Tunggal B."/>
            <person name="Rivero F."/>
            <person name="John U."/>
            <person name="Schleicher M."/>
            <person name="Eichinger L."/>
            <person name="Platzer M."/>
            <person name="Noegel A.A."/>
            <person name="Schaap P."/>
            <person name="Gloeckner G."/>
        </authorList>
    </citation>
    <scope>NUCLEOTIDE SEQUENCE [LARGE SCALE GENOMIC DNA]</scope>
    <source>
        <strain evidence="3">SH3</strain>
    </source>
</reference>
<evidence type="ECO:0000256" key="1">
    <source>
        <dbReference type="SAM" id="Phobius"/>
    </source>
</evidence>
<evidence type="ECO:0000313" key="2">
    <source>
        <dbReference type="EMBL" id="EGG20784.1"/>
    </source>
</evidence>
<feature type="transmembrane region" description="Helical" evidence="1">
    <location>
        <begin position="77"/>
        <end position="101"/>
    </location>
</feature>
<dbReference type="AlphaFoldDB" id="F4PSZ5"/>
<feature type="transmembrane region" description="Helical" evidence="1">
    <location>
        <begin position="247"/>
        <end position="265"/>
    </location>
</feature>
<feature type="transmembrane region" description="Helical" evidence="1">
    <location>
        <begin position="272"/>
        <end position="292"/>
    </location>
</feature>
<keyword evidence="1" id="KW-1133">Transmembrane helix</keyword>
<accession>F4PSZ5</accession>
<dbReference type="KEGG" id="dfa:DFA_00649"/>
<dbReference type="GeneID" id="14873953"/>
<gene>
    <name evidence="2" type="ORF">DFA_00649</name>
</gene>
<keyword evidence="3" id="KW-1185">Reference proteome</keyword>
<evidence type="ECO:0000313" key="3">
    <source>
        <dbReference type="Proteomes" id="UP000007797"/>
    </source>
</evidence>
<organism evidence="2 3">
    <name type="scientific">Cavenderia fasciculata</name>
    <name type="common">Slime mold</name>
    <name type="synonym">Dictyostelium fasciculatum</name>
    <dbReference type="NCBI Taxonomy" id="261658"/>
    <lineage>
        <taxon>Eukaryota</taxon>
        <taxon>Amoebozoa</taxon>
        <taxon>Evosea</taxon>
        <taxon>Eumycetozoa</taxon>
        <taxon>Dictyostelia</taxon>
        <taxon>Acytosteliales</taxon>
        <taxon>Cavenderiaceae</taxon>
        <taxon>Cavenderia</taxon>
    </lineage>
</organism>
<dbReference type="OrthoDB" id="17025at2759"/>
<dbReference type="OMA" id="FYYIDYS"/>
<dbReference type="GO" id="GO:0016020">
    <property type="term" value="C:membrane"/>
    <property type="evidence" value="ECO:0007669"/>
    <property type="project" value="TreeGrafter"/>
</dbReference>
<dbReference type="PANTHER" id="PTHR31414">
    <property type="entry name" value="TRANSMEMBRANE PROTEIN DDB_G0292058"/>
    <property type="match status" value="1"/>
</dbReference>
<dbReference type="InterPro" id="IPR040283">
    <property type="entry name" value="DDB_G0292058-like"/>
</dbReference>
<name>F4PSZ5_CACFS</name>